<sequence length="163" mass="17729">MCGVVGSVLSNEVITVEYVIQIMKSMVDNEMDDVENDCDKHNGEDNDVNAFASGSEIGKYDNVGNDSEGATEDVIRDDFGKSPDLNGDDDVSCCEDISTLQAMNSFVSDQPHSTAFSVDLMKLYNTLTYFGVPHRVVAKINGQILGMIECWGFGPGNKVDNLI</sequence>
<evidence type="ECO:0000256" key="1">
    <source>
        <dbReference type="SAM" id="MobiDB-lite"/>
    </source>
</evidence>
<protein>
    <submittedName>
        <fullName evidence="2">Uncharacterized protein</fullName>
    </submittedName>
</protein>
<proteinExistence type="predicted"/>
<reference evidence="2 3" key="1">
    <citation type="submission" date="2019-04" db="EMBL/GenBank/DDBJ databases">
        <title>An improved genome assembly and genetic linkage map for asparagus bean, Vigna unguiculata ssp. sesquipedialis.</title>
        <authorList>
            <person name="Xia Q."/>
            <person name="Zhang R."/>
            <person name="Dong Y."/>
        </authorList>
    </citation>
    <scope>NUCLEOTIDE SEQUENCE [LARGE SCALE GENOMIC DNA]</scope>
    <source>
        <tissue evidence="2">Leaf</tissue>
    </source>
</reference>
<accession>A0A4D6NB84</accession>
<keyword evidence="3" id="KW-1185">Reference proteome</keyword>
<dbReference type="AlphaFoldDB" id="A0A4D6NB84"/>
<name>A0A4D6NB84_VIGUN</name>
<gene>
    <name evidence="2" type="ORF">DEO72_LG10g1358</name>
</gene>
<evidence type="ECO:0000313" key="3">
    <source>
        <dbReference type="Proteomes" id="UP000501690"/>
    </source>
</evidence>
<dbReference type="Proteomes" id="UP000501690">
    <property type="component" value="Linkage Group LG10"/>
</dbReference>
<feature type="region of interest" description="Disordered" evidence="1">
    <location>
        <begin position="62"/>
        <end position="87"/>
    </location>
</feature>
<evidence type="ECO:0000313" key="2">
    <source>
        <dbReference type="EMBL" id="QCE10132.1"/>
    </source>
</evidence>
<organism evidence="2 3">
    <name type="scientific">Vigna unguiculata</name>
    <name type="common">Cowpea</name>
    <dbReference type="NCBI Taxonomy" id="3917"/>
    <lineage>
        <taxon>Eukaryota</taxon>
        <taxon>Viridiplantae</taxon>
        <taxon>Streptophyta</taxon>
        <taxon>Embryophyta</taxon>
        <taxon>Tracheophyta</taxon>
        <taxon>Spermatophyta</taxon>
        <taxon>Magnoliopsida</taxon>
        <taxon>eudicotyledons</taxon>
        <taxon>Gunneridae</taxon>
        <taxon>Pentapetalae</taxon>
        <taxon>rosids</taxon>
        <taxon>fabids</taxon>
        <taxon>Fabales</taxon>
        <taxon>Fabaceae</taxon>
        <taxon>Papilionoideae</taxon>
        <taxon>50 kb inversion clade</taxon>
        <taxon>NPAAA clade</taxon>
        <taxon>indigoferoid/millettioid clade</taxon>
        <taxon>Phaseoleae</taxon>
        <taxon>Vigna</taxon>
    </lineage>
</organism>
<dbReference type="EMBL" id="CP039354">
    <property type="protein sequence ID" value="QCE10132.1"/>
    <property type="molecule type" value="Genomic_DNA"/>
</dbReference>